<gene>
    <name evidence="1" type="ORF">NPIL_102311</name>
</gene>
<keyword evidence="2" id="KW-1185">Reference proteome</keyword>
<dbReference type="EMBL" id="BMAW01002303">
    <property type="protein sequence ID" value="GFS77938.1"/>
    <property type="molecule type" value="Genomic_DNA"/>
</dbReference>
<dbReference type="AlphaFoldDB" id="A0A8X6MU09"/>
<dbReference type="Proteomes" id="UP000887013">
    <property type="component" value="Unassembled WGS sequence"/>
</dbReference>
<accession>A0A8X6MU09</accession>
<protein>
    <submittedName>
        <fullName evidence="1">Uncharacterized protein</fullName>
    </submittedName>
</protein>
<organism evidence="1 2">
    <name type="scientific">Nephila pilipes</name>
    <name type="common">Giant wood spider</name>
    <name type="synonym">Nephila maculata</name>
    <dbReference type="NCBI Taxonomy" id="299642"/>
    <lineage>
        <taxon>Eukaryota</taxon>
        <taxon>Metazoa</taxon>
        <taxon>Ecdysozoa</taxon>
        <taxon>Arthropoda</taxon>
        <taxon>Chelicerata</taxon>
        <taxon>Arachnida</taxon>
        <taxon>Araneae</taxon>
        <taxon>Araneomorphae</taxon>
        <taxon>Entelegynae</taxon>
        <taxon>Araneoidea</taxon>
        <taxon>Nephilidae</taxon>
        <taxon>Nephila</taxon>
    </lineage>
</organism>
<reference evidence="1" key="1">
    <citation type="submission" date="2020-08" db="EMBL/GenBank/DDBJ databases">
        <title>Multicomponent nature underlies the extraordinary mechanical properties of spider dragline silk.</title>
        <authorList>
            <person name="Kono N."/>
            <person name="Nakamura H."/>
            <person name="Mori M."/>
            <person name="Yoshida Y."/>
            <person name="Ohtoshi R."/>
            <person name="Malay A.D."/>
            <person name="Moran D.A.P."/>
            <person name="Tomita M."/>
            <person name="Numata K."/>
            <person name="Arakawa K."/>
        </authorList>
    </citation>
    <scope>NUCLEOTIDE SEQUENCE</scope>
</reference>
<evidence type="ECO:0000313" key="2">
    <source>
        <dbReference type="Proteomes" id="UP000887013"/>
    </source>
</evidence>
<sequence>MEQLGKVFNLVLMKRSLIENLVKMENVETNCTQKNAIMHTANNKLWNIDETKSKDWFDQECILASQAKAVAYKNMLQKWHSRRSVEDYKRLGDMKRLIGF</sequence>
<comment type="caution">
    <text evidence="1">The sequence shown here is derived from an EMBL/GenBank/DDBJ whole genome shotgun (WGS) entry which is preliminary data.</text>
</comment>
<evidence type="ECO:0000313" key="1">
    <source>
        <dbReference type="EMBL" id="GFS77938.1"/>
    </source>
</evidence>
<proteinExistence type="predicted"/>
<name>A0A8X6MU09_NEPPI</name>